<evidence type="ECO:0000259" key="5">
    <source>
        <dbReference type="Pfam" id="PF01494"/>
    </source>
</evidence>
<dbReference type="RefSeq" id="XP_038815214.1">
    <property type="nucleotide sequence ID" value="XM_038948948.1"/>
</dbReference>
<dbReference type="GeneID" id="62228103"/>
<evidence type="ECO:0000313" key="7">
    <source>
        <dbReference type="Proteomes" id="UP000783213"/>
    </source>
</evidence>
<evidence type="ECO:0000256" key="2">
    <source>
        <dbReference type="ARBA" id="ARBA00022630"/>
    </source>
</evidence>
<dbReference type="PANTHER" id="PTHR47356:SF2">
    <property type="entry name" value="FAD-BINDING DOMAIN-CONTAINING PROTEIN-RELATED"/>
    <property type="match status" value="1"/>
</dbReference>
<proteinExistence type="inferred from homology"/>
<protein>
    <recommendedName>
        <fullName evidence="5">FAD-binding domain-containing protein</fullName>
    </recommendedName>
</protein>
<evidence type="ECO:0000256" key="1">
    <source>
        <dbReference type="ARBA" id="ARBA00007992"/>
    </source>
</evidence>
<evidence type="ECO:0000313" key="6">
    <source>
        <dbReference type="EMBL" id="KAF7938993.1"/>
    </source>
</evidence>
<sequence>MPNFKVIIVGTGPVGLTAAHTLSKAGIDFVVLERRQVVVEDVGASLVLAPQSLRIMSQLELLDQLIAISTELVHITSYAMDGKKFKEAWPFEVMKQNSHGSTPRIFHRAELLQALYDNLRPEDKSRVLTNKKVTSIESDEVGVKILCADGSTYEGSIVIGADGVHSQTRQLMRSLTLKTSPEDSVNDEEPFTTEYRTMWCSFPKPEDSEIGLGSTSDGSNASVQYLTSKDRVWIFIYEHLESPTKKRAWYSQEDVEAFAAKHAEMPINDHLKVKDVFAKKCHAGMANLEEGIIEHWSWGRIVLAGDAAHKFTPNHGQGLNNGIQDAVGLVNELHRCIESVGASEQPSKEELSIAFRRYQSTRTEYVKSDYNMSATVTRMSAWPNFWYGLLDRHIIPLIPGFDDMMMNHFAAPHIAQGQILDFVHSEEVFKGKVPWVYPIKA</sequence>
<organism evidence="6 7">
    <name type="scientific">Botrytis deweyae</name>
    <dbReference type="NCBI Taxonomy" id="2478750"/>
    <lineage>
        <taxon>Eukaryota</taxon>
        <taxon>Fungi</taxon>
        <taxon>Dikarya</taxon>
        <taxon>Ascomycota</taxon>
        <taxon>Pezizomycotina</taxon>
        <taxon>Leotiomycetes</taxon>
        <taxon>Helotiales</taxon>
        <taxon>Sclerotiniaceae</taxon>
        <taxon>Botrytis</taxon>
    </lineage>
</organism>
<dbReference type="PRINTS" id="PR00420">
    <property type="entry name" value="RNGMNOXGNASE"/>
</dbReference>
<keyword evidence="3" id="KW-0274">FAD</keyword>
<feature type="domain" description="FAD-binding" evidence="5">
    <location>
        <begin position="5"/>
        <end position="337"/>
    </location>
</feature>
<accession>A0ABQ7J173</accession>
<keyword evidence="4" id="KW-0560">Oxidoreductase</keyword>
<dbReference type="Pfam" id="PF01494">
    <property type="entry name" value="FAD_binding_3"/>
    <property type="match status" value="1"/>
</dbReference>
<dbReference type="InterPro" id="IPR002938">
    <property type="entry name" value="FAD-bd"/>
</dbReference>
<name>A0ABQ7J173_9HELO</name>
<dbReference type="EMBL" id="RCSX01000002">
    <property type="protein sequence ID" value="KAF7938993.1"/>
    <property type="molecule type" value="Genomic_DNA"/>
</dbReference>
<evidence type="ECO:0000256" key="4">
    <source>
        <dbReference type="ARBA" id="ARBA00023002"/>
    </source>
</evidence>
<reference evidence="6 7" key="1">
    <citation type="journal article" date="2020" name="Genome Biol. Evol.">
        <title>Comparative genomics of Sclerotiniaceae.</title>
        <authorList>
            <person name="Valero Jimenez C.A."/>
            <person name="Steentjes M."/>
            <person name="Scholten O.E."/>
            <person name="Van Kan J.A.L."/>
        </authorList>
    </citation>
    <scope>NUCLEOTIDE SEQUENCE [LARGE SCALE GENOMIC DNA]</scope>
    <source>
        <strain evidence="6 7">B1</strain>
    </source>
</reference>
<dbReference type="InterPro" id="IPR036188">
    <property type="entry name" value="FAD/NAD-bd_sf"/>
</dbReference>
<gene>
    <name evidence="6" type="ORF">EAE98_001329</name>
</gene>
<dbReference type="PANTHER" id="PTHR47356">
    <property type="entry name" value="FAD-DEPENDENT MONOOXYGENASE ASQG-RELATED"/>
    <property type="match status" value="1"/>
</dbReference>
<dbReference type="InterPro" id="IPR050562">
    <property type="entry name" value="FAD_mOase_fung"/>
</dbReference>
<comment type="similarity">
    <text evidence="1">Belongs to the paxM FAD-dependent monooxygenase family.</text>
</comment>
<keyword evidence="7" id="KW-1185">Reference proteome</keyword>
<dbReference type="Proteomes" id="UP000783213">
    <property type="component" value="Unassembled WGS sequence"/>
</dbReference>
<comment type="caution">
    <text evidence="6">The sequence shown here is derived from an EMBL/GenBank/DDBJ whole genome shotgun (WGS) entry which is preliminary data.</text>
</comment>
<evidence type="ECO:0000256" key="3">
    <source>
        <dbReference type="ARBA" id="ARBA00022827"/>
    </source>
</evidence>
<dbReference type="Gene3D" id="3.50.50.60">
    <property type="entry name" value="FAD/NAD(P)-binding domain"/>
    <property type="match status" value="1"/>
</dbReference>
<dbReference type="SUPFAM" id="SSF51905">
    <property type="entry name" value="FAD/NAD(P)-binding domain"/>
    <property type="match status" value="1"/>
</dbReference>
<keyword evidence="2" id="KW-0285">Flavoprotein</keyword>